<sequence>MNRLTRIALAATALAFAAPLPAHAQDEYPLKGAEWVEITGVSLEDGGGLAYTNWLAGEWRKRMDYAVQQGWIQSYEIWSNTYPRKNESDLWLITRFAEFESDAEFEARNRQMREYMQRSIAQMQAESGDRAKYRTVDSEILAKRLVWRN</sequence>
<feature type="chain" id="PRO_5028844162" description="NIPSNAP domain-containing protein" evidence="1">
    <location>
        <begin position="25"/>
        <end position="149"/>
    </location>
</feature>
<dbReference type="AlphaFoldDB" id="A0A7D3XHK9"/>
<proteinExistence type="predicted"/>
<dbReference type="Proteomes" id="UP000504693">
    <property type="component" value="Chromosome"/>
</dbReference>
<organism evidence="2 3">
    <name type="scientific">Erythrobacter mangrovi</name>
    <dbReference type="NCBI Taxonomy" id="2739433"/>
    <lineage>
        <taxon>Bacteria</taxon>
        <taxon>Pseudomonadati</taxon>
        <taxon>Pseudomonadota</taxon>
        <taxon>Alphaproteobacteria</taxon>
        <taxon>Sphingomonadales</taxon>
        <taxon>Erythrobacteraceae</taxon>
        <taxon>Erythrobacter/Porphyrobacter group</taxon>
        <taxon>Erythrobacter</taxon>
    </lineage>
</organism>
<dbReference type="RefSeq" id="WP_173212675.1">
    <property type="nucleotide sequence ID" value="NZ_CP053921.1"/>
</dbReference>
<reference evidence="2 3" key="1">
    <citation type="submission" date="2020-05" db="EMBL/GenBank/DDBJ databases">
        <title>Erythrobacter mangrovi sp. nov., isolated from rhizosphere soil of mangrove plant (Kandelia candel).</title>
        <authorList>
            <person name="Ye Y.H."/>
        </authorList>
    </citation>
    <scope>NUCLEOTIDE SEQUENCE [LARGE SCALE GENOMIC DNA]</scope>
    <source>
        <strain evidence="2 3">EB310</strain>
    </source>
</reference>
<evidence type="ECO:0000313" key="2">
    <source>
        <dbReference type="EMBL" id="QKG70539.1"/>
    </source>
</evidence>
<evidence type="ECO:0000256" key="1">
    <source>
        <dbReference type="SAM" id="SignalP"/>
    </source>
</evidence>
<gene>
    <name evidence="2" type="ORF">HQR01_03690</name>
</gene>
<keyword evidence="1" id="KW-0732">Signal</keyword>
<evidence type="ECO:0008006" key="4">
    <source>
        <dbReference type="Google" id="ProtNLM"/>
    </source>
</evidence>
<accession>A0A7D3XHK9</accession>
<dbReference type="KEGG" id="emv:HQR01_03690"/>
<feature type="signal peptide" evidence="1">
    <location>
        <begin position="1"/>
        <end position="24"/>
    </location>
</feature>
<evidence type="ECO:0000313" key="3">
    <source>
        <dbReference type="Proteomes" id="UP000504693"/>
    </source>
</evidence>
<name>A0A7D3XHK9_9SPHN</name>
<keyword evidence="3" id="KW-1185">Reference proteome</keyword>
<protein>
    <recommendedName>
        <fullName evidence="4">NIPSNAP domain-containing protein</fullName>
    </recommendedName>
</protein>
<dbReference type="EMBL" id="CP053921">
    <property type="protein sequence ID" value="QKG70539.1"/>
    <property type="molecule type" value="Genomic_DNA"/>
</dbReference>